<dbReference type="Proteomes" id="UP001335325">
    <property type="component" value="Chromosome"/>
</dbReference>
<keyword evidence="3" id="KW-1185">Reference proteome</keyword>
<keyword evidence="2" id="KW-0378">Hydrolase</keyword>
<feature type="region of interest" description="Disordered" evidence="1">
    <location>
        <begin position="19"/>
        <end position="78"/>
    </location>
</feature>
<feature type="compositionally biased region" description="Low complexity" evidence="1">
    <location>
        <begin position="56"/>
        <end position="78"/>
    </location>
</feature>
<reference evidence="2 3" key="1">
    <citation type="submission" date="2022-10" db="EMBL/GenBank/DDBJ databases">
        <title>The complete genomes of actinobacterial strains from the NBC collection.</title>
        <authorList>
            <person name="Joergensen T.S."/>
            <person name="Alvarez Arevalo M."/>
            <person name="Sterndorff E.B."/>
            <person name="Faurdal D."/>
            <person name="Vuksanovic O."/>
            <person name="Mourched A.-S."/>
            <person name="Charusanti P."/>
            <person name="Shaw S."/>
            <person name="Blin K."/>
            <person name="Weber T."/>
        </authorList>
    </citation>
    <scope>NUCLEOTIDE SEQUENCE [LARGE SCALE GENOMIC DNA]</scope>
    <source>
        <strain evidence="2 3">NBC 01753</strain>
    </source>
</reference>
<sequence>MRKPWVGGVALAAVLLGACGDPSSEPSAGPPAVPEASATTHQRPAASPGTAPSGKASSEAPSPGATSSSGTGSGKPPTVLYLGDSLAMENQEVLGRELRGVLRARYTSAPYSGTTLCDYLEGSAERSLLVPAADKAAALVRSLRPDYVVLQFWGNAWDYTPCMDGITYDAARERYLERYAADARRLTEQIAAAGAARPPRVVWVLQGPDPITPDRVRRVNALYEERAAASGGLLADGGKAVSPAGARYTWSQYLPCNAYERAHPEYCTQRDRDRTALHRDDDYLHFCLAPTTSTPKPCPVRSPGILRMAREITRVVGEHARSR</sequence>
<evidence type="ECO:0000256" key="1">
    <source>
        <dbReference type="SAM" id="MobiDB-lite"/>
    </source>
</evidence>
<dbReference type="Gene3D" id="3.40.50.1110">
    <property type="entry name" value="SGNH hydrolase"/>
    <property type="match status" value="1"/>
</dbReference>
<dbReference type="GO" id="GO:0016787">
    <property type="term" value="F:hydrolase activity"/>
    <property type="evidence" value="ECO:0007669"/>
    <property type="project" value="UniProtKB-KW"/>
</dbReference>
<dbReference type="InterPro" id="IPR036514">
    <property type="entry name" value="SGNH_hydro_sf"/>
</dbReference>
<dbReference type="GeneID" id="91541463"/>
<dbReference type="EMBL" id="CP109134">
    <property type="protein sequence ID" value="WSD04800.1"/>
    <property type="molecule type" value="Genomic_DNA"/>
</dbReference>
<accession>A0ABZ1GF84</accession>
<gene>
    <name evidence="2" type="ORF">OIE73_02790</name>
</gene>
<evidence type="ECO:0000313" key="3">
    <source>
        <dbReference type="Proteomes" id="UP001335325"/>
    </source>
</evidence>
<dbReference type="RefSeq" id="WP_326751100.1">
    <property type="nucleotide sequence ID" value="NZ_CP109134.1"/>
</dbReference>
<dbReference type="SUPFAM" id="SSF52266">
    <property type="entry name" value="SGNH hydrolase"/>
    <property type="match status" value="1"/>
</dbReference>
<evidence type="ECO:0000313" key="2">
    <source>
        <dbReference type="EMBL" id="WSD04800.1"/>
    </source>
</evidence>
<organism evidence="2 3">
    <name type="scientific">Streptomyces hirsutus</name>
    <dbReference type="NCBI Taxonomy" id="35620"/>
    <lineage>
        <taxon>Bacteria</taxon>
        <taxon>Bacillati</taxon>
        <taxon>Actinomycetota</taxon>
        <taxon>Actinomycetes</taxon>
        <taxon>Kitasatosporales</taxon>
        <taxon>Streptomycetaceae</taxon>
        <taxon>Streptomyces</taxon>
    </lineage>
</organism>
<protein>
    <submittedName>
        <fullName evidence="2">SGNH/GDSL hydrolase family protein</fullName>
    </submittedName>
</protein>
<name>A0ABZ1GF84_9ACTN</name>
<proteinExistence type="predicted"/>
<dbReference type="PROSITE" id="PS51257">
    <property type="entry name" value="PROKAR_LIPOPROTEIN"/>
    <property type="match status" value="1"/>
</dbReference>